<organism evidence="1 2">
    <name type="scientific">Portunus trituberculatus</name>
    <name type="common">Swimming crab</name>
    <name type="synonym">Neptunus trituberculatus</name>
    <dbReference type="NCBI Taxonomy" id="210409"/>
    <lineage>
        <taxon>Eukaryota</taxon>
        <taxon>Metazoa</taxon>
        <taxon>Ecdysozoa</taxon>
        <taxon>Arthropoda</taxon>
        <taxon>Crustacea</taxon>
        <taxon>Multicrustacea</taxon>
        <taxon>Malacostraca</taxon>
        <taxon>Eumalacostraca</taxon>
        <taxon>Eucarida</taxon>
        <taxon>Decapoda</taxon>
        <taxon>Pleocyemata</taxon>
        <taxon>Brachyura</taxon>
        <taxon>Eubrachyura</taxon>
        <taxon>Portunoidea</taxon>
        <taxon>Portunidae</taxon>
        <taxon>Portuninae</taxon>
        <taxon>Portunus</taxon>
    </lineage>
</organism>
<proteinExistence type="predicted"/>
<keyword evidence="2" id="KW-1185">Reference proteome</keyword>
<name>A0A5B7KF57_PORTR</name>
<comment type="caution">
    <text evidence="1">The sequence shown here is derived from an EMBL/GenBank/DDBJ whole genome shotgun (WGS) entry which is preliminary data.</text>
</comment>
<evidence type="ECO:0000313" key="1">
    <source>
        <dbReference type="EMBL" id="MPD05424.1"/>
    </source>
</evidence>
<evidence type="ECO:0000313" key="2">
    <source>
        <dbReference type="Proteomes" id="UP000324222"/>
    </source>
</evidence>
<dbReference type="EMBL" id="VSRR010145934">
    <property type="protein sequence ID" value="MPD05424.1"/>
    <property type="molecule type" value="Genomic_DNA"/>
</dbReference>
<reference evidence="1 2" key="1">
    <citation type="submission" date="2019-05" db="EMBL/GenBank/DDBJ databases">
        <title>Another draft genome of Portunus trituberculatus and its Hox gene families provides insights of decapod evolution.</title>
        <authorList>
            <person name="Jeong J.-H."/>
            <person name="Song I."/>
            <person name="Kim S."/>
            <person name="Choi T."/>
            <person name="Kim D."/>
            <person name="Ryu S."/>
            <person name="Kim W."/>
        </authorList>
    </citation>
    <scope>NUCLEOTIDE SEQUENCE [LARGE SCALE GENOMIC DNA]</scope>
    <source>
        <tissue evidence="1">Muscle</tissue>
    </source>
</reference>
<dbReference type="AlphaFoldDB" id="A0A5B7KF57"/>
<sequence>MLKQITPCEAVTPRSSSTYSLPYLSTCTSSQPPLRSISSAAVNSQARAAAVAADQRHTTPQQMAVVSCLQLWVPSRGVHTLVVQ</sequence>
<accession>A0A5B7KF57</accession>
<gene>
    <name evidence="1" type="ORF">E2C01_101164</name>
</gene>
<dbReference type="Proteomes" id="UP000324222">
    <property type="component" value="Unassembled WGS sequence"/>
</dbReference>
<protein>
    <submittedName>
        <fullName evidence="1">Uncharacterized protein</fullName>
    </submittedName>
</protein>